<organism evidence="2 3">
    <name type="scientific">Striga asiatica</name>
    <name type="common">Asiatic witchweed</name>
    <name type="synonym">Buchnera asiatica</name>
    <dbReference type="NCBI Taxonomy" id="4170"/>
    <lineage>
        <taxon>Eukaryota</taxon>
        <taxon>Viridiplantae</taxon>
        <taxon>Streptophyta</taxon>
        <taxon>Embryophyta</taxon>
        <taxon>Tracheophyta</taxon>
        <taxon>Spermatophyta</taxon>
        <taxon>Magnoliopsida</taxon>
        <taxon>eudicotyledons</taxon>
        <taxon>Gunneridae</taxon>
        <taxon>Pentapetalae</taxon>
        <taxon>asterids</taxon>
        <taxon>lamiids</taxon>
        <taxon>Lamiales</taxon>
        <taxon>Orobanchaceae</taxon>
        <taxon>Buchnereae</taxon>
        <taxon>Striga</taxon>
    </lineage>
</organism>
<evidence type="ECO:0000256" key="1">
    <source>
        <dbReference type="SAM" id="MobiDB-lite"/>
    </source>
</evidence>
<dbReference type="OrthoDB" id="2507073at2759"/>
<reference evidence="3" key="1">
    <citation type="journal article" date="2019" name="Curr. Biol.">
        <title>Genome Sequence of Striga asiatica Provides Insight into the Evolution of Plant Parasitism.</title>
        <authorList>
            <person name="Yoshida S."/>
            <person name="Kim S."/>
            <person name="Wafula E.K."/>
            <person name="Tanskanen J."/>
            <person name="Kim Y.M."/>
            <person name="Honaas L."/>
            <person name="Yang Z."/>
            <person name="Spallek T."/>
            <person name="Conn C.E."/>
            <person name="Ichihashi Y."/>
            <person name="Cheong K."/>
            <person name="Cui S."/>
            <person name="Der J.P."/>
            <person name="Gundlach H."/>
            <person name="Jiao Y."/>
            <person name="Hori C."/>
            <person name="Ishida J.K."/>
            <person name="Kasahara H."/>
            <person name="Kiba T."/>
            <person name="Kim M.S."/>
            <person name="Koo N."/>
            <person name="Laohavisit A."/>
            <person name="Lee Y.H."/>
            <person name="Lumba S."/>
            <person name="McCourt P."/>
            <person name="Mortimer J.C."/>
            <person name="Mutuku J.M."/>
            <person name="Nomura T."/>
            <person name="Sasaki-Sekimoto Y."/>
            <person name="Seto Y."/>
            <person name="Wang Y."/>
            <person name="Wakatake T."/>
            <person name="Sakakibara H."/>
            <person name="Demura T."/>
            <person name="Yamaguchi S."/>
            <person name="Yoneyama K."/>
            <person name="Manabe R.I."/>
            <person name="Nelson D.C."/>
            <person name="Schulman A.H."/>
            <person name="Timko M.P."/>
            <person name="dePamphilis C.W."/>
            <person name="Choi D."/>
            <person name="Shirasu K."/>
        </authorList>
    </citation>
    <scope>NUCLEOTIDE SEQUENCE [LARGE SCALE GENOMIC DNA]</scope>
    <source>
        <strain evidence="3">cv. UVA1</strain>
    </source>
</reference>
<accession>A0A5A7PWT7</accession>
<gene>
    <name evidence="2" type="ORF">STAS_13745</name>
</gene>
<evidence type="ECO:0000313" key="2">
    <source>
        <dbReference type="EMBL" id="GER37339.1"/>
    </source>
</evidence>
<dbReference type="EMBL" id="BKCP01005339">
    <property type="protein sequence ID" value="GER37339.1"/>
    <property type="molecule type" value="Genomic_DNA"/>
</dbReference>
<keyword evidence="3" id="KW-1185">Reference proteome</keyword>
<feature type="region of interest" description="Disordered" evidence="1">
    <location>
        <begin position="1"/>
        <end position="20"/>
    </location>
</feature>
<dbReference type="Proteomes" id="UP000325081">
    <property type="component" value="Unassembled WGS sequence"/>
</dbReference>
<name>A0A5A7PWT7_STRAF</name>
<proteinExistence type="predicted"/>
<comment type="caution">
    <text evidence="2">The sequence shown here is derived from an EMBL/GenBank/DDBJ whole genome shotgun (WGS) entry which is preliminary data.</text>
</comment>
<protein>
    <submittedName>
        <fullName evidence="2">Tryptophan synthase beta chain</fullName>
    </submittedName>
</protein>
<evidence type="ECO:0000313" key="3">
    <source>
        <dbReference type="Proteomes" id="UP000325081"/>
    </source>
</evidence>
<sequence>MSSSSLESDSTTSSSSDDSLMMSKQLLDELMVDENSSSKATYEIVPTIATQVPITLSQRDFTLLVSRIVSRMKQVQDKRIHQDLKADLINHLWDVYGDHQAT</sequence>
<dbReference type="AlphaFoldDB" id="A0A5A7PWT7"/>